<reference evidence="2 3" key="1">
    <citation type="submission" date="2017-09" db="EMBL/GenBank/DDBJ databases">
        <title>Genomics of the genus Arcobacter.</title>
        <authorList>
            <person name="Perez-Cataluna A."/>
            <person name="Figueras M.J."/>
            <person name="Salas-Masso N."/>
        </authorList>
    </citation>
    <scope>NUCLEOTIDE SEQUENCE [LARGE SCALE GENOMIC DNA]</scope>
    <source>
        <strain evidence="2 3">F156-34</strain>
    </source>
</reference>
<organism evidence="2 3">
    <name type="scientific">Halarcobacter mediterraneus</name>
    <dbReference type="NCBI Taxonomy" id="2023153"/>
    <lineage>
        <taxon>Bacteria</taxon>
        <taxon>Pseudomonadati</taxon>
        <taxon>Campylobacterota</taxon>
        <taxon>Epsilonproteobacteria</taxon>
        <taxon>Campylobacterales</taxon>
        <taxon>Arcobacteraceae</taxon>
        <taxon>Halarcobacter</taxon>
    </lineage>
</organism>
<keyword evidence="1" id="KW-0472">Membrane</keyword>
<keyword evidence="1" id="KW-1133">Transmembrane helix</keyword>
<dbReference type="SUPFAM" id="SSF47384">
    <property type="entry name" value="Homodimeric domain of signal transducing histidine kinase"/>
    <property type="match status" value="1"/>
</dbReference>
<protein>
    <submittedName>
        <fullName evidence="2">Histidine kinase</fullName>
    </submittedName>
</protein>
<evidence type="ECO:0000256" key="1">
    <source>
        <dbReference type="SAM" id="Phobius"/>
    </source>
</evidence>
<dbReference type="InterPro" id="IPR036097">
    <property type="entry name" value="HisK_dim/P_sf"/>
</dbReference>
<feature type="transmembrane region" description="Helical" evidence="1">
    <location>
        <begin position="51"/>
        <end position="77"/>
    </location>
</feature>
<keyword evidence="2" id="KW-0418">Kinase</keyword>
<dbReference type="Proteomes" id="UP000289718">
    <property type="component" value="Unassembled WGS sequence"/>
</dbReference>
<dbReference type="AlphaFoldDB" id="A0A4Q1B107"/>
<proteinExistence type="predicted"/>
<keyword evidence="1" id="KW-0812">Transmembrane</keyword>
<feature type="non-terminal residue" evidence="2">
    <location>
        <position position="146"/>
    </location>
</feature>
<sequence>MPETNLPASKTSFVKGFDKWNIAVASGFYNQKIDYMIEEKKQELDEKNRKYIYKMLTFSLLIAFILFAISLYVSTYLEKYFLKYRKKIYKEVEKNKKKDILLAHQSKMVAMGEMMENIAHQWRQPLSIITTCASGMQLNKQLGLLT</sequence>
<name>A0A4Q1B107_9BACT</name>
<evidence type="ECO:0000313" key="3">
    <source>
        <dbReference type="Proteomes" id="UP000289718"/>
    </source>
</evidence>
<dbReference type="GO" id="GO:0000155">
    <property type="term" value="F:phosphorelay sensor kinase activity"/>
    <property type="evidence" value="ECO:0007669"/>
    <property type="project" value="InterPro"/>
</dbReference>
<accession>A0A4Q1B107</accession>
<dbReference type="EMBL" id="NXIE01000021">
    <property type="protein sequence ID" value="RXK11438.1"/>
    <property type="molecule type" value="Genomic_DNA"/>
</dbReference>
<dbReference type="Gene3D" id="3.30.450.20">
    <property type="entry name" value="PAS domain"/>
    <property type="match status" value="1"/>
</dbReference>
<keyword evidence="2" id="KW-0808">Transferase</keyword>
<dbReference type="Gene3D" id="1.10.287.130">
    <property type="match status" value="1"/>
</dbReference>
<keyword evidence="3" id="KW-1185">Reference proteome</keyword>
<evidence type="ECO:0000313" key="2">
    <source>
        <dbReference type="EMBL" id="RXK11438.1"/>
    </source>
</evidence>
<comment type="caution">
    <text evidence="2">The sequence shown here is derived from an EMBL/GenBank/DDBJ whole genome shotgun (WGS) entry which is preliminary data.</text>
</comment>
<gene>
    <name evidence="2" type="ORF">CP965_14030</name>
</gene>